<reference evidence="2 3" key="1">
    <citation type="submission" date="2015-01" db="EMBL/GenBank/DDBJ databases">
        <title>Paenibacillus swuensis/DY6/whole genome sequencing.</title>
        <authorList>
            <person name="Kim M.K."/>
            <person name="Srinivasan S."/>
            <person name="Lee J.-J."/>
        </authorList>
    </citation>
    <scope>NUCLEOTIDE SEQUENCE [LARGE SCALE GENOMIC DNA]</scope>
    <source>
        <strain evidence="2 3">DY6</strain>
    </source>
</reference>
<dbReference type="EMBL" id="CP011388">
    <property type="protein sequence ID" value="ANE48188.1"/>
    <property type="molecule type" value="Genomic_DNA"/>
</dbReference>
<dbReference type="PANTHER" id="PTHR36440">
    <property type="entry name" value="PUTATIVE (AFU_ORTHOLOGUE AFUA_8G07350)-RELATED"/>
    <property type="match status" value="1"/>
</dbReference>
<dbReference type="Pfam" id="PF07883">
    <property type="entry name" value="Cupin_2"/>
    <property type="match status" value="1"/>
</dbReference>
<dbReference type="InterPro" id="IPR014710">
    <property type="entry name" value="RmlC-like_jellyroll"/>
</dbReference>
<dbReference type="KEGG" id="pswu:SY83_19950"/>
<gene>
    <name evidence="2" type="ORF">SY83_19950</name>
</gene>
<dbReference type="OrthoDB" id="9794183at2"/>
<evidence type="ECO:0000313" key="3">
    <source>
        <dbReference type="Proteomes" id="UP000076927"/>
    </source>
</evidence>
<dbReference type="Proteomes" id="UP000076927">
    <property type="component" value="Chromosome"/>
</dbReference>
<sequence>MKYYDYNPKESQVGKEFWYVGTHLTIKADAISTDGKFAMFECLVPAGFEPPYHIHTEEDEAFYILEGEMEFYLDGEKIEAKPGSFVFLPKNVPHGVRAVGNEPVRLLNFFSRAEFLGIFLEMAEPALNSDLPPFISFDMDKVMELSEKYKAITLGPLDQFIKKS</sequence>
<proteinExistence type="predicted"/>
<dbReference type="SUPFAM" id="SSF51182">
    <property type="entry name" value="RmlC-like cupins"/>
    <property type="match status" value="1"/>
</dbReference>
<dbReference type="InterPro" id="IPR053146">
    <property type="entry name" value="QDO-like"/>
</dbReference>
<keyword evidence="3" id="KW-1185">Reference proteome</keyword>
<dbReference type="PANTHER" id="PTHR36440:SF1">
    <property type="entry name" value="PUTATIVE (AFU_ORTHOLOGUE AFUA_8G07350)-RELATED"/>
    <property type="match status" value="1"/>
</dbReference>
<dbReference type="STRING" id="1178515.SY83_19950"/>
<protein>
    <recommendedName>
        <fullName evidence="1">Cupin type-2 domain-containing protein</fullName>
    </recommendedName>
</protein>
<dbReference type="Gene3D" id="2.60.120.10">
    <property type="entry name" value="Jelly Rolls"/>
    <property type="match status" value="1"/>
</dbReference>
<dbReference type="InterPro" id="IPR011051">
    <property type="entry name" value="RmlC_Cupin_sf"/>
</dbReference>
<feature type="domain" description="Cupin type-2" evidence="1">
    <location>
        <begin position="42"/>
        <end position="109"/>
    </location>
</feature>
<dbReference type="InterPro" id="IPR013096">
    <property type="entry name" value="Cupin_2"/>
</dbReference>
<organism evidence="2 3">
    <name type="scientific">Paenibacillus swuensis</name>
    <dbReference type="NCBI Taxonomy" id="1178515"/>
    <lineage>
        <taxon>Bacteria</taxon>
        <taxon>Bacillati</taxon>
        <taxon>Bacillota</taxon>
        <taxon>Bacilli</taxon>
        <taxon>Bacillales</taxon>
        <taxon>Paenibacillaceae</taxon>
        <taxon>Paenibacillus</taxon>
    </lineage>
</organism>
<dbReference type="RefSeq" id="WP_082882645.1">
    <property type="nucleotide sequence ID" value="NZ_CP011388.1"/>
</dbReference>
<accession>A0A172TMD1</accession>
<dbReference type="PATRIC" id="fig|1178515.4.peg.4036"/>
<evidence type="ECO:0000313" key="2">
    <source>
        <dbReference type="EMBL" id="ANE48188.1"/>
    </source>
</evidence>
<name>A0A172TMD1_9BACL</name>
<dbReference type="AlphaFoldDB" id="A0A172TMD1"/>
<evidence type="ECO:0000259" key="1">
    <source>
        <dbReference type="Pfam" id="PF07883"/>
    </source>
</evidence>